<dbReference type="Proteomes" id="UP000268162">
    <property type="component" value="Unassembled WGS sequence"/>
</dbReference>
<evidence type="ECO:0000256" key="1">
    <source>
        <dbReference type="SAM" id="Phobius"/>
    </source>
</evidence>
<reference evidence="4" key="1">
    <citation type="journal article" date="2018" name="Nat. Microbiol.">
        <title>Leveraging single-cell genomics to expand the fungal tree of life.</title>
        <authorList>
            <person name="Ahrendt S.R."/>
            <person name="Quandt C.A."/>
            <person name="Ciobanu D."/>
            <person name="Clum A."/>
            <person name="Salamov A."/>
            <person name="Andreopoulos B."/>
            <person name="Cheng J.F."/>
            <person name="Woyke T."/>
            <person name="Pelin A."/>
            <person name="Henrissat B."/>
            <person name="Reynolds N.K."/>
            <person name="Benny G.L."/>
            <person name="Smith M.E."/>
            <person name="James T.Y."/>
            <person name="Grigoriev I.V."/>
        </authorList>
    </citation>
    <scope>NUCLEOTIDE SEQUENCE [LARGE SCALE GENOMIC DNA]</scope>
    <source>
        <strain evidence="4">RSA 468</strain>
    </source>
</reference>
<feature type="signal peptide" evidence="2">
    <location>
        <begin position="1"/>
        <end position="25"/>
    </location>
</feature>
<dbReference type="EMBL" id="ML002470">
    <property type="protein sequence ID" value="RKP37612.1"/>
    <property type="molecule type" value="Genomic_DNA"/>
</dbReference>
<keyword evidence="1" id="KW-0472">Membrane</keyword>
<keyword evidence="1" id="KW-0812">Transmembrane</keyword>
<organism evidence="3 4">
    <name type="scientific">Dimargaris cristalligena</name>
    <dbReference type="NCBI Taxonomy" id="215637"/>
    <lineage>
        <taxon>Eukaryota</taxon>
        <taxon>Fungi</taxon>
        <taxon>Fungi incertae sedis</taxon>
        <taxon>Zoopagomycota</taxon>
        <taxon>Kickxellomycotina</taxon>
        <taxon>Dimargaritomycetes</taxon>
        <taxon>Dimargaritales</taxon>
        <taxon>Dimargaritaceae</taxon>
        <taxon>Dimargaris</taxon>
    </lineage>
</organism>
<dbReference type="AlphaFoldDB" id="A0A4P9ZXI0"/>
<feature type="transmembrane region" description="Helical" evidence="1">
    <location>
        <begin position="114"/>
        <end position="133"/>
    </location>
</feature>
<feature type="chain" id="PRO_5020665788" evidence="2">
    <location>
        <begin position="26"/>
        <end position="136"/>
    </location>
</feature>
<proteinExistence type="predicted"/>
<keyword evidence="1" id="KW-1133">Transmembrane helix</keyword>
<protein>
    <submittedName>
        <fullName evidence="3">Uncharacterized protein</fullName>
    </submittedName>
</protein>
<keyword evidence="4" id="KW-1185">Reference proteome</keyword>
<evidence type="ECO:0000256" key="2">
    <source>
        <dbReference type="SAM" id="SignalP"/>
    </source>
</evidence>
<keyword evidence="2" id="KW-0732">Signal</keyword>
<gene>
    <name evidence="3" type="ORF">BJ085DRAFT_32822</name>
</gene>
<evidence type="ECO:0000313" key="3">
    <source>
        <dbReference type="EMBL" id="RKP37612.1"/>
    </source>
</evidence>
<evidence type="ECO:0000313" key="4">
    <source>
        <dbReference type="Proteomes" id="UP000268162"/>
    </source>
</evidence>
<accession>A0A4P9ZXI0</accession>
<name>A0A4P9ZXI0_9FUNG</name>
<sequence>MYALRFGLIFFVVLATIAFTNPTVAANLVGPLPTRSAVSITPSIPALSCSDRQSSPTTVQQLPYHNYRPPPVGRPFAATAPVLLQLPKGGGILGDRITITHGFNSPLVLVSHEAINPAILVVFLVAMTLLDLWHNR</sequence>